<keyword evidence="2" id="KW-0472">Membrane</keyword>
<keyword evidence="2" id="KW-1133">Transmembrane helix</keyword>
<dbReference type="EMBL" id="JAHLJV010000001">
    <property type="protein sequence ID" value="KAK1600211.1"/>
    <property type="molecule type" value="Genomic_DNA"/>
</dbReference>
<keyword evidence="2" id="KW-0812">Transmembrane</keyword>
<dbReference type="Proteomes" id="UP001230504">
    <property type="component" value="Unassembled WGS sequence"/>
</dbReference>
<proteinExistence type="predicted"/>
<accession>A0AAD8QCT7</accession>
<evidence type="ECO:0000256" key="2">
    <source>
        <dbReference type="SAM" id="Phobius"/>
    </source>
</evidence>
<gene>
    <name evidence="3" type="ORF">LY79DRAFT_11094</name>
</gene>
<feature type="compositionally biased region" description="Low complexity" evidence="1">
    <location>
        <begin position="162"/>
        <end position="176"/>
    </location>
</feature>
<name>A0AAD8QCT7_9PEZI</name>
<protein>
    <submittedName>
        <fullName evidence="3">Uncharacterized protein</fullName>
    </submittedName>
</protein>
<comment type="caution">
    <text evidence="3">The sequence shown here is derived from an EMBL/GenBank/DDBJ whole genome shotgun (WGS) entry which is preliminary data.</text>
</comment>
<evidence type="ECO:0000313" key="4">
    <source>
        <dbReference type="Proteomes" id="UP001230504"/>
    </source>
</evidence>
<feature type="region of interest" description="Disordered" evidence="1">
    <location>
        <begin position="157"/>
        <end position="176"/>
    </location>
</feature>
<dbReference type="GeneID" id="85434931"/>
<reference evidence="3" key="1">
    <citation type="submission" date="2021-06" db="EMBL/GenBank/DDBJ databases">
        <title>Comparative genomics, transcriptomics and evolutionary studies reveal genomic signatures of adaptation to plant cell wall in hemibiotrophic fungi.</title>
        <authorList>
            <consortium name="DOE Joint Genome Institute"/>
            <person name="Baroncelli R."/>
            <person name="Diaz J.F."/>
            <person name="Benocci T."/>
            <person name="Peng M."/>
            <person name="Battaglia E."/>
            <person name="Haridas S."/>
            <person name="Andreopoulos W."/>
            <person name="Labutti K."/>
            <person name="Pangilinan J."/>
            <person name="Floch G.L."/>
            <person name="Makela M.R."/>
            <person name="Henrissat B."/>
            <person name="Grigoriev I.V."/>
            <person name="Crouch J.A."/>
            <person name="De Vries R.P."/>
            <person name="Sukno S.A."/>
            <person name="Thon M.R."/>
        </authorList>
    </citation>
    <scope>NUCLEOTIDE SEQUENCE</scope>
    <source>
        <strain evidence="3">CBS 125086</strain>
    </source>
</reference>
<organism evidence="3 4">
    <name type="scientific">Colletotrichum navitas</name>
    <dbReference type="NCBI Taxonomy" id="681940"/>
    <lineage>
        <taxon>Eukaryota</taxon>
        <taxon>Fungi</taxon>
        <taxon>Dikarya</taxon>
        <taxon>Ascomycota</taxon>
        <taxon>Pezizomycotina</taxon>
        <taxon>Sordariomycetes</taxon>
        <taxon>Hypocreomycetidae</taxon>
        <taxon>Glomerellales</taxon>
        <taxon>Glomerellaceae</taxon>
        <taxon>Colletotrichum</taxon>
        <taxon>Colletotrichum graminicola species complex</taxon>
    </lineage>
</organism>
<dbReference type="AlphaFoldDB" id="A0AAD8QCT7"/>
<keyword evidence="4" id="KW-1185">Reference proteome</keyword>
<evidence type="ECO:0000256" key="1">
    <source>
        <dbReference type="SAM" id="MobiDB-lite"/>
    </source>
</evidence>
<feature type="transmembrane region" description="Helical" evidence="2">
    <location>
        <begin position="6"/>
        <end position="32"/>
    </location>
</feature>
<dbReference type="RefSeq" id="XP_060420707.1">
    <property type="nucleotide sequence ID" value="XM_060550691.1"/>
</dbReference>
<evidence type="ECO:0000313" key="3">
    <source>
        <dbReference type="EMBL" id="KAK1600211.1"/>
    </source>
</evidence>
<sequence length="189" mass="20380">MTSCSFSFIICIIAGFNHHFIPLTFACFLLIIPKTPLFSASTSHALIFFVLHSARGTAQRLDSRHFPSNMSLSSPVYSSALHRRRPAVLDPATWPGNKSGQMPERAPCDAQEPLRPATTLPLAASGSELPTHARNMPTLPSPECNPGHLSALRRYTNAPAPGSNARASSLRAAGSRPGPFARPLYSAMF</sequence>